<evidence type="ECO:0000256" key="10">
    <source>
        <dbReference type="ARBA" id="ARBA00048567"/>
    </source>
</evidence>
<dbReference type="InterPro" id="IPR031322">
    <property type="entry name" value="Shikimate/glucono_kinase"/>
</dbReference>
<evidence type="ECO:0000256" key="3">
    <source>
        <dbReference type="ARBA" id="ARBA00012154"/>
    </source>
</evidence>
<feature type="binding site" evidence="11">
    <location>
        <position position="42"/>
    </location>
    <ligand>
        <name>substrate</name>
    </ligand>
</feature>
<dbReference type="InterPro" id="IPR027417">
    <property type="entry name" value="P-loop_NTPase"/>
</dbReference>
<keyword evidence="4 11" id="KW-0028">Amino-acid biosynthesis</keyword>
<dbReference type="GO" id="GO:0008652">
    <property type="term" value="P:amino acid biosynthetic process"/>
    <property type="evidence" value="ECO:0007669"/>
    <property type="project" value="UniProtKB-KW"/>
</dbReference>
<dbReference type="EC" id="2.7.1.71" evidence="3 11"/>
<evidence type="ECO:0000256" key="6">
    <source>
        <dbReference type="ARBA" id="ARBA00022741"/>
    </source>
</evidence>
<dbReference type="PANTHER" id="PTHR21087">
    <property type="entry name" value="SHIKIMATE KINASE"/>
    <property type="match status" value="1"/>
</dbReference>
<dbReference type="PRINTS" id="PR01100">
    <property type="entry name" value="SHIKIMTKNASE"/>
</dbReference>
<comment type="caution">
    <text evidence="11">Lacks conserved residue(s) required for the propagation of feature annotation.</text>
</comment>
<comment type="subunit">
    <text evidence="11">Monomer.</text>
</comment>
<keyword evidence="11" id="KW-0963">Cytoplasm</keyword>
<accession>A0A3S2TXJ1</accession>
<evidence type="ECO:0000256" key="5">
    <source>
        <dbReference type="ARBA" id="ARBA00022679"/>
    </source>
</evidence>
<dbReference type="GO" id="GO:0009073">
    <property type="term" value="P:aromatic amino acid family biosynthetic process"/>
    <property type="evidence" value="ECO:0007669"/>
    <property type="project" value="UniProtKB-KW"/>
</dbReference>
<feature type="binding site" evidence="11">
    <location>
        <position position="66"/>
    </location>
    <ligand>
        <name>substrate</name>
    </ligand>
</feature>
<dbReference type="PANTHER" id="PTHR21087:SF16">
    <property type="entry name" value="SHIKIMATE KINASE 1, CHLOROPLASTIC"/>
    <property type="match status" value="1"/>
</dbReference>
<keyword evidence="6 11" id="KW-0547">Nucleotide-binding</keyword>
<protein>
    <recommendedName>
        <fullName evidence="3 11">Shikimate kinase</fullName>
        <shortName evidence="11">SK</shortName>
        <ecNumber evidence="3 11">2.7.1.71</ecNumber>
    </recommendedName>
</protein>
<dbReference type="GO" id="GO:0000287">
    <property type="term" value="F:magnesium ion binding"/>
    <property type="evidence" value="ECO:0007669"/>
    <property type="project" value="UniProtKB-UniRule"/>
</dbReference>
<evidence type="ECO:0000256" key="2">
    <source>
        <dbReference type="ARBA" id="ARBA00006997"/>
    </source>
</evidence>
<dbReference type="Pfam" id="PF01202">
    <property type="entry name" value="SKI"/>
    <property type="match status" value="1"/>
</dbReference>
<dbReference type="InterPro" id="IPR000623">
    <property type="entry name" value="Shikimate_kinase/TSH1"/>
</dbReference>
<feature type="binding site" evidence="11">
    <location>
        <position position="24"/>
    </location>
    <ligand>
        <name>Mg(2+)</name>
        <dbReference type="ChEBI" id="CHEBI:18420"/>
    </ligand>
</feature>
<dbReference type="UniPathway" id="UPA00053">
    <property type="reaction ID" value="UER00088"/>
</dbReference>
<comment type="similarity">
    <text evidence="2 11">Belongs to the shikimate kinase family.</text>
</comment>
<comment type="cofactor">
    <cofactor evidence="11">
        <name>Mg(2+)</name>
        <dbReference type="ChEBI" id="CHEBI:18420"/>
    </cofactor>
    <text evidence="11">Binds 1 Mg(2+) ion per subunit.</text>
</comment>
<dbReference type="SUPFAM" id="SSF52540">
    <property type="entry name" value="P-loop containing nucleoside triphosphate hydrolases"/>
    <property type="match status" value="1"/>
</dbReference>
<sequence>MENKRVPLREKSIVFIGFMGVGKTSIGKLVAKRLYRDFLDVDHVIEEEYGMPVSKIFEQVGEKAFREKEKEVVTELSARKLLVLSLGGGSFLQEEIKNACLENCIVIHLDLSWESWKDRISLIIDSRPVLKGKSLEDMEELYHKRKEIYADHHSKVDTDSKDMEEVADYIVDSLKYAWDLYEPR</sequence>
<evidence type="ECO:0000313" key="12">
    <source>
        <dbReference type="EMBL" id="RVT63598.1"/>
    </source>
</evidence>
<keyword evidence="5 11" id="KW-0808">Transferase</keyword>
<comment type="caution">
    <text evidence="12">The sequence shown here is derived from an EMBL/GenBank/DDBJ whole genome shotgun (WGS) entry which is preliminary data.</text>
</comment>
<feature type="binding site" evidence="11">
    <location>
        <begin position="20"/>
        <end position="25"/>
    </location>
    <ligand>
        <name>ATP</name>
        <dbReference type="ChEBI" id="CHEBI:30616"/>
    </ligand>
</feature>
<comment type="catalytic activity">
    <reaction evidence="10 11">
        <text>shikimate + ATP = 3-phosphoshikimate + ADP + H(+)</text>
        <dbReference type="Rhea" id="RHEA:13121"/>
        <dbReference type="ChEBI" id="CHEBI:15378"/>
        <dbReference type="ChEBI" id="CHEBI:30616"/>
        <dbReference type="ChEBI" id="CHEBI:36208"/>
        <dbReference type="ChEBI" id="CHEBI:145989"/>
        <dbReference type="ChEBI" id="CHEBI:456216"/>
        <dbReference type="EC" id="2.7.1.71"/>
    </reaction>
</comment>
<dbReference type="Gene3D" id="3.40.50.300">
    <property type="entry name" value="P-loop containing nucleotide triphosphate hydrolases"/>
    <property type="match status" value="1"/>
</dbReference>
<evidence type="ECO:0000256" key="1">
    <source>
        <dbReference type="ARBA" id="ARBA00004842"/>
    </source>
</evidence>
<keyword evidence="11" id="KW-0479">Metal-binding</keyword>
<dbReference type="GO" id="GO:0009423">
    <property type="term" value="P:chorismate biosynthetic process"/>
    <property type="evidence" value="ECO:0007669"/>
    <property type="project" value="UniProtKB-UniRule"/>
</dbReference>
<dbReference type="InterPro" id="IPR023000">
    <property type="entry name" value="Shikimate_kinase_CS"/>
</dbReference>
<dbReference type="HAMAP" id="MF_00109">
    <property type="entry name" value="Shikimate_kinase"/>
    <property type="match status" value="1"/>
</dbReference>
<dbReference type="CDD" id="cd00464">
    <property type="entry name" value="SK"/>
    <property type="match status" value="1"/>
</dbReference>
<name>A0A3S2TXJ1_9BACI</name>
<gene>
    <name evidence="11" type="primary">aroK</name>
    <name evidence="12" type="ORF">EM808_10025</name>
</gene>
<evidence type="ECO:0000256" key="9">
    <source>
        <dbReference type="ARBA" id="ARBA00023141"/>
    </source>
</evidence>
<dbReference type="PROSITE" id="PS01128">
    <property type="entry name" value="SHIKIMATE_KINASE"/>
    <property type="match status" value="1"/>
</dbReference>
<comment type="pathway">
    <text evidence="1 11">Metabolic intermediate biosynthesis; chorismate biosynthesis; chorismate from D-erythrose 4-phosphate and phosphoenolpyruvate: step 5/7.</text>
</comment>
<reference evidence="12 13" key="1">
    <citation type="submission" date="2019-01" db="EMBL/GenBank/DDBJ databases">
        <title>Bacillus sp. M5HDSG1-1, whole genome shotgun sequence.</title>
        <authorList>
            <person name="Tuo L."/>
        </authorList>
    </citation>
    <scope>NUCLEOTIDE SEQUENCE [LARGE SCALE GENOMIC DNA]</scope>
    <source>
        <strain evidence="12 13">M5HDSG1-1</strain>
    </source>
</reference>
<dbReference type="GO" id="GO:0005829">
    <property type="term" value="C:cytosol"/>
    <property type="evidence" value="ECO:0007669"/>
    <property type="project" value="TreeGrafter"/>
</dbReference>
<keyword evidence="9 11" id="KW-0057">Aromatic amino acid biosynthesis</keyword>
<feature type="binding site" evidence="11">
    <location>
        <position position="145"/>
    </location>
    <ligand>
        <name>substrate</name>
    </ligand>
</feature>
<evidence type="ECO:0000256" key="7">
    <source>
        <dbReference type="ARBA" id="ARBA00022777"/>
    </source>
</evidence>
<dbReference type="AlphaFoldDB" id="A0A3S2TXJ1"/>
<keyword evidence="11" id="KW-0460">Magnesium</keyword>
<feature type="binding site" evidence="11">
    <location>
        <position position="88"/>
    </location>
    <ligand>
        <name>substrate</name>
    </ligand>
</feature>
<keyword evidence="8 11" id="KW-0067">ATP-binding</keyword>
<keyword evidence="13" id="KW-1185">Reference proteome</keyword>
<dbReference type="GO" id="GO:0004765">
    <property type="term" value="F:shikimate kinase activity"/>
    <property type="evidence" value="ECO:0007669"/>
    <property type="project" value="UniProtKB-UniRule"/>
</dbReference>
<evidence type="ECO:0000256" key="11">
    <source>
        <dbReference type="HAMAP-Rule" id="MF_00109"/>
    </source>
</evidence>
<feature type="binding site" evidence="11">
    <location>
        <position position="127"/>
    </location>
    <ligand>
        <name>ATP</name>
        <dbReference type="ChEBI" id="CHEBI:30616"/>
    </ligand>
</feature>
<evidence type="ECO:0000256" key="8">
    <source>
        <dbReference type="ARBA" id="ARBA00022840"/>
    </source>
</evidence>
<organism evidence="12 13">
    <name type="scientific">Niallia taxi</name>
    <dbReference type="NCBI Taxonomy" id="2499688"/>
    <lineage>
        <taxon>Bacteria</taxon>
        <taxon>Bacillati</taxon>
        <taxon>Bacillota</taxon>
        <taxon>Bacilli</taxon>
        <taxon>Bacillales</taxon>
        <taxon>Bacillaceae</taxon>
        <taxon>Niallia</taxon>
    </lineage>
</organism>
<evidence type="ECO:0000313" key="13">
    <source>
        <dbReference type="Proteomes" id="UP000288024"/>
    </source>
</evidence>
<dbReference type="EMBL" id="RZTZ01000003">
    <property type="protein sequence ID" value="RVT63598.1"/>
    <property type="molecule type" value="Genomic_DNA"/>
</dbReference>
<comment type="subcellular location">
    <subcellularLocation>
        <location evidence="11">Cytoplasm</location>
    </subcellularLocation>
</comment>
<comment type="function">
    <text evidence="11">Catalyzes the specific phosphorylation of the 3-hydroxyl group of shikimic acid using ATP as a cosubstrate.</text>
</comment>
<proteinExistence type="inferred from homology"/>
<dbReference type="GO" id="GO:0005524">
    <property type="term" value="F:ATP binding"/>
    <property type="evidence" value="ECO:0007669"/>
    <property type="project" value="UniProtKB-UniRule"/>
</dbReference>
<evidence type="ECO:0000256" key="4">
    <source>
        <dbReference type="ARBA" id="ARBA00022605"/>
    </source>
</evidence>
<keyword evidence="7 11" id="KW-0418">Kinase</keyword>
<dbReference type="Proteomes" id="UP000288024">
    <property type="component" value="Unassembled WGS sequence"/>
</dbReference>